<dbReference type="OrthoDB" id="8141352at2"/>
<evidence type="ECO:0000313" key="4">
    <source>
        <dbReference type="Proteomes" id="UP000008809"/>
    </source>
</evidence>
<keyword evidence="2" id="KW-0812">Transmembrane</keyword>
<dbReference type="KEGG" id="rpb:RPB_2348"/>
<feature type="compositionally biased region" description="Basic and acidic residues" evidence="1">
    <location>
        <begin position="16"/>
        <end position="35"/>
    </location>
</feature>
<keyword evidence="2" id="KW-1133">Transmembrane helix</keyword>
<dbReference type="RefSeq" id="WP_011441238.1">
    <property type="nucleotide sequence ID" value="NC_007778.1"/>
</dbReference>
<evidence type="ECO:0000256" key="2">
    <source>
        <dbReference type="SAM" id="Phobius"/>
    </source>
</evidence>
<name>Q2IXK7_RHOP2</name>
<dbReference type="eggNOG" id="ENOG5030W8D">
    <property type="taxonomic scope" value="Bacteria"/>
</dbReference>
<feature type="compositionally biased region" description="Polar residues" evidence="1">
    <location>
        <begin position="132"/>
        <end position="147"/>
    </location>
</feature>
<proteinExistence type="predicted"/>
<dbReference type="EMBL" id="CP000250">
    <property type="protein sequence ID" value="ABD07053.1"/>
    <property type="molecule type" value="Genomic_DNA"/>
</dbReference>
<feature type="region of interest" description="Disordered" evidence="1">
    <location>
        <begin position="68"/>
        <end position="147"/>
    </location>
</feature>
<dbReference type="STRING" id="316058.RPB_2348"/>
<reference evidence="3 4" key="1">
    <citation type="submission" date="2006-01" db="EMBL/GenBank/DDBJ databases">
        <title>Complete sequence of Rhodopseudomonas palustris HaA2.</title>
        <authorList>
            <consortium name="US DOE Joint Genome Institute"/>
            <person name="Copeland A."/>
            <person name="Lucas S."/>
            <person name="Lapidus A."/>
            <person name="Barry K."/>
            <person name="Detter J.C."/>
            <person name="Glavina T."/>
            <person name="Hammon N."/>
            <person name="Israni S."/>
            <person name="Pitluck S."/>
            <person name="Chain P."/>
            <person name="Malfatti S."/>
            <person name="Shin M."/>
            <person name="Vergez L."/>
            <person name="Schmutz J."/>
            <person name="Larimer F."/>
            <person name="Land M."/>
            <person name="Hauser L."/>
            <person name="Pelletier D.A."/>
            <person name="Kyrpides N."/>
            <person name="Anderson I."/>
            <person name="Oda Y."/>
            <person name="Harwood C.S."/>
            <person name="Richardson P."/>
        </authorList>
    </citation>
    <scope>NUCLEOTIDE SEQUENCE [LARGE SCALE GENOMIC DNA]</scope>
    <source>
        <strain evidence="3 4">HaA2</strain>
    </source>
</reference>
<keyword evidence="4" id="KW-1185">Reference proteome</keyword>
<accession>Q2IXK7</accession>
<feature type="region of interest" description="Disordered" evidence="1">
    <location>
        <begin position="1"/>
        <end position="36"/>
    </location>
</feature>
<evidence type="ECO:0000256" key="1">
    <source>
        <dbReference type="SAM" id="MobiDB-lite"/>
    </source>
</evidence>
<dbReference type="HOGENOM" id="CLU_155039_0_0_5"/>
<organism evidence="3 4">
    <name type="scientific">Rhodopseudomonas palustris (strain HaA2)</name>
    <dbReference type="NCBI Taxonomy" id="316058"/>
    <lineage>
        <taxon>Bacteria</taxon>
        <taxon>Pseudomonadati</taxon>
        <taxon>Pseudomonadota</taxon>
        <taxon>Alphaproteobacteria</taxon>
        <taxon>Hyphomicrobiales</taxon>
        <taxon>Nitrobacteraceae</taxon>
        <taxon>Rhodopseudomonas</taxon>
    </lineage>
</organism>
<dbReference type="Proteomes" id="UP000008809">
    <property type="component" value="Chromosome"/>
</dbReference>
<dbReference type="AlphaFoldDB" id="Q2IXK7"/>
<feature type="transmembrane region" description="Helical" evidence="2">
    <location>
        <begin position="45"/>
        <end position="63"/>
    </location>
</feature>
<sequence length="147" mass="14827">MAPRNPNDPLRPGVQADDRRAPSQFDHELQADPELKQGPATAGRIAAFAVAIVVVFAAVFYGLNTSSLDPKDEAIVIPNPPETSAGQTAQTSPATDPAAPAATPGINRQPGMTTGAAPSRDNAAPPVPPTADGTTSPTGPAGSQGTK</sequence>
<evidence type="ECO:0000313" key="3">
    <source>
        <dbReference type="EMBL" id="ABD07053.1"/>
    </source>
</evidence>
<keyword evidence="2" id="KW-0472">Membrane</keyword>
<feature type="compositionally biased region" description="Low complexity" evidence="1">
    <location>
        <begin position="88"/>
        <end position="104"/>
    </location>
</feature>
<protein>
    <submittedName>
        <fullName evidence="3">Uncharacterized protein</fullName>
    </submittedName>
</protein>
<gene>
    <name evidence="3" type="ordered locus">RPB_2348</name>
</gene>